<evidence type="ECO:0000259" key="2">
    <source>
        <dbReference type="Pfam" id="PF00582"/>
    </source>
</evidence>
<comment type="similarity">
    <text evidence="1">Belongs to the universal stress protein A family.</text>
</comment>
<dbReference type="RefSeq" id="WP_096870781.1">
    <property type="nucleotide sequence ID" value="NZ_CP010656.1"/>
</dbReference>
<dbReference type="Pfam" id="PF00582">
    <property type="entry name" value="Usp"/>
    <property type="match status" value="1"/>
</dbReference>
<dbReference type="InterPro" id="IPR006016">
    <property type="entry name" value="UspA"/>
</dbReference>
<dbReference type="PANTHER" id="PTHR46268">
    <property type="entry name" value="STRESS RESPONSE PROTEIN NHAX"/>
    <property type="match status" value="1"/>
</dbReference>
<dbReference type="InterPro" id="IPR014729">
    <property type="entry name" value="Rossmann-like_a/b/a_fold"/>
</dbReference>
<dbReference type="PANTHER" id="PTHR46268:SF6">
    <property type="entry name" value="UNIVERSAL STRESS PROTEIN UP12"/>
    <property type="match status" value="1"/>
</dbReference>
<gene>
    <name evidence="3" type="ORF">PhaeoP13_00690</name>
</gene>
<dbReference type="InterPro" id="IPR006015">
    <property type="entry name" value="Universal_stress_UspA"/>
</dbReference>
<dbReference type="PRINTS" id="PR01438">
    <property type="entry name" value="UNVRSLSTRESS"/>
</dbReference>
<evidence type="ECO:0000256" key="1">
    <source>
        <dbReference type="ARBA" id="ARBA00008791"/>
    </source>
</evidence>
<proteinExistence type="inferred from homology"/>
<name>A0AAN1GPA8_9RHOB</name>
<dbReference type="Gene3D" id="3.40.50.620">
    <property type="entry name" value="HUPs"/>
    <property type="match status" value="1"/>
</dbReference>
<dbReference type="AlphaFoldDB" id="A0AAN1GPA8"/>
<dbReference type="Proteomes" id="UP000218606">
    <property type="component" value="Chromosome"/>
</dbReference>
<protein>
    <submittedName>
        <fullName evidence="3">Universal stress protein</fullName>
    </submittedName>
</protein>
<evidence type="ECO:0000313" key="3">
    <source>
        <dbReference type="EMBL" id="ATG42651.1"/>
    </source>
</evidence>
<organism evidence="3 4">
    <name type="scientific">Phaeobacter piscinae</name>
    <dbReference type="NCBI Taxonomy" id="1580596"/>
    <lineage>
        <taxon>Bacteria</taxon>
        <taxon>Pseudomonadati</taxon>
        <taxon>Pseudomonadota</taxon>
        <taxon>Alphaproteobacteria</taxon>
        <taxon>Rhodobacterales</taxon>
        <taxon>Roseobacteraceae</taxon>
        <taxon>Phaeobacter</taxon>
    </lineage>
</organism>
<dbReference type="EMBL" id="CP010767">
    <property type="protein sequence ID" value="ATG42651.1"/>
    <property type="molecule type" value="Genomic_DNA"/>
</dbReference>
<dbReference type="SUPFAM" id="SSF52402">
    <property type="entry name" value="Adenine nucleotide alpha hydrolases-like"/>
    <property type="match status" value="1"/>
</dbReference>
<dbReference type="CDD" id="cd00293">
    <property type="entry name" value="USP-like"/>
    <property type="match status" value="1"/>
</dbReference>
<reference evidence="3 4" key="1">
    <citation type="journal article" date="2017" name="Front. Microbiol.">
        <title>Phaeobacter piscinae sp. nov., a species of the Roseobacter group and potential aquaculture probiont.</title>
        <authorList>
            <person name="Sonnenschein E.C."/>
            <person name="Phippen C.B.W."/>
            <person name="Nielsen K.F."/>
            <person name="Mateiu R.V."/>
            <person name="Melchiorsen J."/>
            <person name="Gram L."/>
            <person name="Overmann J."/>
            <person name="Freese H.M."/>
        </authorList>
    </citation>
    <scope>NUCLEOTIDE SEQUENCE [LARGE SCALE GENOMIC DNA]</scope>
    <source>
        <strain evidence="3 4">P13</strain>
    </source>
</reference>
<accession>A0AAN1GPA8</accession>
<sequence length="136" mass="14500">MYDKILVPMALDHGVSGTTLKAAATLCNPGGQITALHVYEAPQGSVSAYLDEDAVREGLEKARQQLTKKTADYGDVAAEIVKGRSYRAIVEYAEQNGTDCIVVGSHKPGLSDFFLGSTAARVVRHAPCAVHVCRPL</sequence>
<feature type="domain" description="UspA" evidence="2">
    <location>
        <begin position="1"/>
        <end position="134"/>
    </location>
</feature>
<evidence type="ECO:0000313" key="4">
    <source>
        <dbReference type="Proteomes" id="UP000218606"/>
    </source>
</evidence>